<evidence type="ECO:0000256" key="3">
    <source>
        <dbReference type="SAM" id="SignalP"/>
    </source>
</evidence>
<evidence type="ECO:0000313" key="7">
    <source>
        <dbReference type="Proteomes" id="UP000033947"/>
    </source>
</evidence>
<accession>A0A0G0VRR3</accession>
<feature type="signal peptide" evidence="3">
    <location>
        <begin position="1"/>
        <end position="22"/>
    </location>
</feature>
<dbReference type="Pfam" id="PF20990">
    <property type="entry name" value="DUF2207_C"/>
    <property type="match status" value="1"/>
</dbReference>
<evidence type="ECO:0000313" key="6">
    <source>
        <dbReference type="EMBL" id="KKS03569.1"/>
    </source>
</evidence>
<feature type="transmembrane region" description="Helical" evidence="2">
    <location>
        <begin position="231"/>
        <end position="257"/>
    </location>
</feature>
<name>A0A0G0VRR3_UNCKA</name>
<sequence>MRFLRKIFVLGLLLFFPHFASAADFIHSLEFEAFVNKDGTVDVTETILYDFGTEQRHGIFYYIPFKKVNQDGKSFILDIAFKGVSDGNGNSYQYTTSKSDDKVTIKAGDPDKTITGQHTYVIKYTLGGALTYFSDFDEFYWNAVGPGWAAPINNVSAVVNFDQTFNEGTLDGVCYTGPTGVTAGNCIVTKEGNKLQFTTGSVRPGEAFTIATKFPKGYALQLEPKEDKSSIFVAILSIFIGLVAVGFYLGLPVFLLFKWLREKKYLKDNARIVAAWFSPPKTADGEPLTAVETAITADVTAGSKAVPATIISLAQRGYIKITQKDKKEFVFSKTEKTDIDPLRKYEKDLYEAMFSGLSEEVSTKELSKNEKFGAAGTSLATTAGEYLKKADVFKSNPVNTSGAYTGLAVMSFFIGNIFLGLVSFILGRKSPARPEKGIQTYSEAVSLKNFLVSQDPQFDFQAQEMMFFEKLLPYATAFGVEDVWIKRFKDLFNTNPEWYRGDDLTRLAVMNSVVNSSFHSAGASSRSSSGFGSGFSGGSSGGGGGGGGGGSW</sequence>
<comment type="caution">
    <text evidence="6">The sequence shown here is derived from an EMBL/GenBank/DDBJ whole genome shotgun (WGS) entry which is preliminary data.</text>
</comment>
<dbReference type="InterPro" id="IPR018702">
    <property type="entry name" value="DUF2207"/>
</dbReference>
<evidence type="ECO:0000256" key="2">
    <source>
        <dbReference type="SAM" id="Phobius"/>
    </source>
</evidence>
<dbReference type="Proteomes" id="UP000033947">
    <property type="component" value="Unassembled WGS sequence"/>
</dbReference>
<keyword evidence="3" id="KW-0732">Signal</keyword>
<protein>
    <recommendedName>
        <fullName evidence="8">DUF2207 domain-containing protein</fullName>
    </recommendedName>
</protein>
<feature type="domain" description="Predicted membrane protein YciQ-like C-terminal" evidence="5">
    <location>
        <begin position="295"/>
        <end position="488"/>
    </location>
</feature>
<proteinExistence type="predicted"/>
<gene>
    <name evidence="6" type="ORF">UU55_C0001G0030</name>
</gene>
<reference evidence="6 7" key="1">
    <citation type="journal article" date="2015" name="Nature">
        <title>rRNA introns, odd ribosomes, and small enigmatic genomes across a large radiation of phyla.</title>
        <authorList>
            <person name="Brown C.T."/>
            <person name="Hug L.A."/>
            <person name="Thomas B.C."/>
            <person name="Sharon I."/>
            <person name="Castelle C.J."/>
            <person name="Singh A."/>
            <person name="Wilkins M.J."/>
            <person name="Williams K.H."/>
            <person name="Banfield J.F."/>
        </authorList>
    </citation>
    <scope>NUCLEOTIDE SEQUENCE [LARGE SCALE GENOMIC DNA]</scope>
</reference>
<evidence type="ECO:0000256" key="1">
    <source>
        <dbReference type="SAM" id="MobiDB-lite"/>
    </source>
</evidence>
<keyword evidence="2" id="KW-1133">Transmembrane helix</keyword>
<feature type="domain" description="DUF2207" evidence="4">
    <location>
        <begin position="26"/>
        <end position="214"/>
    </location>
</feature>
<feature type="chain" id="PRO_5002535048" description="DUF2207 domain-containing protein" evidence="3">
    <location>
        <begin position="23"/>
        <end position="552"/>
    </location>
</feature>
<dbReference type="InterPro" id="IPR048389">
    <property type="entry name" value="YciQ-like_C"/>
</dbReference>
<organism evidence="6 7">
    <name type="scientific">candidate division WWE3 bacterium GW2011_GWC2_41_23</name>
    <dbReference type="NCBI Taxonomy" id="1619123"/>
    <lineage>
        <taxon>Bacteria</taxon>
        <taxon>Katanobacteria</taxon>
    </lineage>
</organism>
<evidence type="ECO:0000259" key="4">
    <source>
        <dbReference type="Pfam" id="PF09972"/>
    </source>
</evidence>
<dbReference type="EMBL" id="LCBB01000001">
    <property type="protein sequence ID" value="KKS03569.1"/>
    <property type="molecule type" value="Genomic_DNA"/>
</dbReference>
<keyword evidence="2" id="KW-0472">Membrane</keyword>
<evidence type="ECO:0008006" key="8">
    <source>
        <dbReference type="Google" id="ProtNLM"/>
    </source>
</evidence>
<feature type="transmembrane region" description="Helical" evidence="2">
    <location>
        <begin position="403"/>
        <end position="426"/>
    </location>
</feature>
<dbReference type="AlphaFoldDB" id="A0A0G0VRR3"/>
<dbReference type="Pfam" id="PF09972">
    <property type="entry name" value="DUF2207"/>
    <property type="match status" value="1"/>
</dbReference>
<feature type="region of interest" description="Disordered" evidence="1">
    <location>
        <begin position="532"/>
        <end position="552"/>
    </location>
</feature>
<keyword evidence="2" id="KW-0812">Transmembrane</keyword>
<evidence type="ECO:0000259" key="5">
    <source>
        <dbReference type="Pfam" id="PF20990"/>
    </source>
</evidence>